<accession>A0ABW0HZU6</accession>
<proteinExistence type="predicted"/>
<reference evidence="2" key="1">
    <citation type="journal article" date="2019" name="Int. J. Syst. Evol. Microbiol.">
        <title>The Global Catalogue of Microorganisms (GCM) 10K type strain sequencing project: providing services to taxonomists for standard genome sequencing and annotation.</title>
        <authorList>
            <consortium name="The Broad Institute Genomics Platform"/>
            <consortium name="The Broad Institute Genome Sequencing Center for Infectious Disease"/>
            <person name="Wu L."/>
            <person name="Ma J."/>
        </authorList>
    </citation>
    <scope>NUCLEOTIDE SEQUENCE [LARGE SCALE GENOMIC DNA]</scope>
    <source>
        <strain evidence="2">CGMCC 1.18575</strain>
    </source>
</reference>
<name>A0ABW0HZU6_9BACL</name>
<dbReference type="Proteomes" id="UP001596113">
    <property type="component" value="Unassembled WGS sequence"/>
</dbReference>
<keyword evidence="2" id="KW-1185">Reference proteome</keyword>
<sequence length="124" mass="14711">MQHSERSHNAYASKWMDDHLDLYNAALLLGDVEWQERLLKTMADKNRLIAKELRLIAHAEMLRNFESLNHDLMKLYEQMRLSNDNNELLALRDRIWELRAHRMDVYKKLLAVSLPPNESRPSNA</sequence>
<evidence type="ECO:0000313" key="1">
    <source>
        <dbReference type="EMBL" id="MFC5404542.1"/>
    </source>
</evidence>
<dbReference type="EMBL" id="JBHSMI010000028">
    <property type="protein sequence ID" value="MFC5404542.1"/>
    <property type="molecule type" value="Genomic_DNA"/>
</dbReference>
<gene>
    <name evidence="1" type="ORF">ACFPOF_17545</name>
</gene>
<organism evidence="1 2">
    <name type="scientific">Cohnella soli</name>
    <dbReference type="NCBI Taxonomy" id="425005"/>
    <lineage>
        <taxon>Bacteria</taxon>
        <taxon>Bacillati</taxon>
        <taxon>Bacillota</taxon>
        <taxon>Bacilli</taxon>
        <taxon>Bacillales</taxon>
        <taxon>Paenibacillaceae</taxon>
        <taxon>Cohnella</taxon>
    </lineage>
</organism>
<protein>
    <submittedName>
        <fullName evidence="1">Uncharacterized protein</fullName>
    </submittedName>
</protein>
<comment type="caution">
    <text evidence="1">The sequence shown here is derived from an EMBL/GenBank/DDBJ whole genome shotgun (WGS) entry which is preliminary data.</text>
</comment>
<evidence type="ECO:0000313" key="2">
    <source>
        <dbReference type="Proteomes" id="UP001596113"/>
    </source>
</evidence>
<dbReference type="RefSeq" id="WP_378134937.1">
    <property type="nucleotide sequence ID" value="NZ_JBHSMI010000028.1"/>
</dbReference>